<dbReference type="PROSITE" id="PS50931">
    <property type="entry name" value="HTH_LYSR"/>
    <property type="match status" value="1"/>
</dbReference>
<comment type="similarity">
    <text evidence="1">Belongs to the LysR transcriptional regulatory family.</text>
</comment>
<dbReference type="PATRIC" id="fig|270351.6.peg.3986"/>
<feature type="domain" description="HTH lysR-type" evidence="5">
    <location>
        <begin position="3"/>
        <end position="60"/>
    </location>
</feature>
<dbReference type="OrthoDB" id="9793571at2"/>
<dbReference type="EMBL" id="LABX01000267">
    <property type="protein sequence ID" value="KMO28111.1"/>
    <property type="molecule type" value="Genomic_DNA"/>
</dbReference>
<evidence type="ECO:0000256" key="4">
    <source>
        <dbReference type="ARBA" id="ARBA00023163"/>
    </source>
</evidence>
<accession>A0A0J6UPY7</accession>
<dbReference type="InterPro" id="IPR036390">
    <property type="entry name" value="WH_DNA-bd_sf"/>
</dbReference>
<evidence type="ECO:0000256" key="2">
    <source>
        <dbReference type="ARBA" id="ARBA00023015"/>
    </source>
</evidence>
<dbReference type="FunFam" id="1.10.10.10:FF:000001">
    <property type="entry name" value="LysR family transcriptional regulator"/>
    <property type="match status" value="1"/>
</dbReference>
<evidence type="ECO:0000313" key="6">
    <source>
        <dbReference type="EMBL" id="KMO28111.1"/>
    </source>
</evidence>
<dbReference type="GO" id="GO:0043565">
    <property type="term" value="F:sequence-specific DNA binding"/>
    <property type="evidence" value="ECO:0007669"/>
    <property type="project" value="TreeGrafter"/>
</dbReference>
<dbReference type="InterPro" id="IPR000847">
    <property type="entry name" value="LysR_HTH_N"/>
</dbReference>
<dbReference type="Gene3D" id="1.10.10.10">
    <property type="entry name" value="Winged helix-like DNA-binding domain superfamily/Winged helix DNA-binding domain"/>
    <property type="match status" value="1"/>
</dbReference>
<keyword evidence="4" id="KW-0804">Transcription</keyword>
<dbReference type="AlphaFoldDB" id="A0A0J6UPY7"/>
<protein>
    <submittedName>
        <fullName evidence="6">LysR family transcriptional regulator</fullName>
    </submittedName>
</protein>
<reference evidence="6 7" key="1">
    <citation type="submission" date="2015-03" db="EMBL/GenBank/DDBJ databases">
        <title>Genome sequencing of Methylobacterium aquaticum DSM16371 type strain.</title>
        <authorList>
            <person name="Chaudhry V."/>
            <person name="Patil P.B."/>
        </authorList>
    </citation>
    <scope>NUCLEOTIDE SEQUENCE [LARGE SCALE GENOMIC DNA]</scope>
    <source>
        <strain evidence="6 7">DSM 16371</strain>
    </source>
</reference>
<sequence>MSVPLRAITVFHAVARSGSITRAAEDLGVTPSAVSQQIQSLELALGTALIGKAGRAIVLTEAGERYFEMIGSEIDRIMEATQRIQGFRSVTTLTVRATPSLSTKWLLPRLAGFVTAHPDIELRLDGTNEPTAFQKENVDIEIRHGTGTWPGLFVEGLVEESFRPVCAPGVAAPGSLAAADLPRHVLIHSVKSQVQWPHWFTRAGVAPAARWRRLLFDRTHMAIDAAAGGLGIALESDLMLWGDLRAGRLACPLADPPRIALVTQWVTCPHDHLRHRKVRAFLDWIRGERDAWSAEREALATGQGLPAAAPAAEREVESL</sequence>
<dbReference type="GO" id="GO:0003700">
    <property type="term" value="F:DNA-binding transcription factor activity"/>
    <property type="evidence" value="ECO:0007669"/>
    <property type="project" value="InterPro"/>
</dbReference>
<dbReference type="Pfam" id="PF00126">
    <property type="entry name" value="HTH_1"/>
    <property type="match status" value="1"/>
</dbReference>
<evidence type="ECO:0000313" key="7">
    <source>
        <dbReference type="Proteomes" id="UP000035929"/>
    </source>
</evidence>
<proteinExistence type="inferred from homology"/>
<dbReference type="Proteomes" id="UP000035929">
    <property type="component" value="Unassembled WGS sequence"/>
</dbReference>
<dbReference type="CDD" id="cd08432">
    <property type="entry name" value="PBP2_GcdR_TrpI_HvrB_AmpR_like"/>
    <property type="match status" value="1"/>
</dbReference>
<dbReference type="GO" id="GO:0006351">
    <property type="term" value="P:DNA-templated transcription"/>
    <property type="evidence" value="ECO:0007669"/>
    <property type="project" value="TreeGrafter"/>
</dbReference>
<dbReference type="Pfam" id="PF03466">
    <property type="entry name" value="LysR_substrate"/>
    <property type="match status" value="1"/>
</dbReference>
<comment type="caution">
    <text evidence="6">The sequence shown here is derived from an EMBL/GenBank/DDBJ whole genome shotgun (WGS) entry which is preliminary data.</text>
</comment>
<dbReference type="Gene3D" id="3.40.190.10">
    <property type="entry name" value="Periplasmic binding protein-like II"/>
    <property type="match status" value="2"/>
</dbReference>
<evidence type="ECO:0000259" key="5">
    <source>
        <dbReference type="PROSITE" id="PS50931"/>
    </source>
</evidence>
<dbReference type="InterPro" id="IPR058163">
    <property type="entry name" value="LysR-type_TF_proteobact-type"/>
</dbReference>
<evidence type="ECO:0000256" key="1">
    <source>
        <dbReference type="ARBA" id="ARBA00009437"/>
    </source>
</evidence>
<gene>
    <name evidence="6" type="ORF">VP06_28615</name>
</gene>
<dbReference type="InterPro" id="IPR005119">
    <property type="entry name" value="LysR_subst-bd"/>
</dbReference>
<keyword evidence="2" id="KW-0805">Transcription regulation</keyword>
<dbReference type="InterPro" id="IPR036388">
    <property type="entry name" value="WH-like_DNA-bd_sf"/>
</dbReference>
<dbReference type="PANTHER" id="PTHR30537">
    <property type="entry name" value="HTH-TYPE TRANSCRIPTIONAL REGULATOR"/>
    <property type="match status" value="1"/>
</dbReference>
<dbReference type="SUPFAM" id="SSF53850">
    <property type="entry name" value="Periplasmic binding protein-like II"/>
    <property type="match status" value="1"/>
</dbReference>
<dbReference type="SUPFAM" id="SSF46785">
    <property type="entry name" value="Winged helix' DNA-binding domain"/>
    <property type="match status" value="1"/>
</dbReference>
<name>A0A0J6UPY7_9HYPH</name>
<keyword evidence="3" id="KW-0238">DNA-binding</keyword>
<dbReference type="RefSeq" id="WP_048467188.1">
    <property type="nucleotide sequence ID" value="NZ_JBNTQU010000006.1"/>
</dbReference>
<organism evidence="6 7">
    <name type="scientific">Methylobacterium aquaticum</name>
    <dbReference type="NCBI Taxonomy" id="270351"/>
    <lineage>
        <taxon>Bacteria</taxon>
        <taxon>Pseudomonadati</taxon>
        <taxon>Pseudomonadota</taxon>
        <taxon>Alphaproteobacteria</taxon>
        <taxon>Hyphomicrobiales</taxon>
        <taxon>Methylobacteriaceae</taxon>
        <taxon>Methylobacterium</taxon>
    </lineage>
</organism>
<dbReference type="PANTHER" id="PTHR30537:SF26">
    <property type="entry name" value="GLYCINE CLEAVAGE SYSTEM TRANSCRIPTIONAL ACTIVATOR"/>
    <property type="match status" value="1"/>
</dbReference>
<evidence type="ECO:0000256" key="3">
    <source>
        <dbReference type="ARBA" id="ARBA00023125"/>
    </source>
</evidence>